<sequence>ANPASFSDFSAISILPFFPKVLLKLVYGQFILFLIKNLLFSPLQSGFRLDHSKVTALVKSVMIFHGLCF</sequence>
<organism evidence="2">
    <name type="scientific">Pararge aegeria</name>
    <name type="common">speckled wood butterfly</name>
    <dbReference type="NCBI Taxonomy" id="116150"/>
    <lineage>
        <taxon>Eukaryota</taxon>
        <taxon>Metazoa</taxon>
        <taxon>Ecdysozoa</taxon>
        <taxon>Arthropoda</taxon>
        <taxon>Hexapoda</taxon>
        <taxon>Insecta</taxon>
        <taxon>Pterygota</taxon>
        <taxon>Neoptera</taxon>
        <taxon>Endopterygota</taxon>
        <taxon>Lepidoptera</taxon>
        <taxon>Glossata</taxon>
        <taxon>Ditrysia</taxon>
        <taxon>Papilionoidea</taxon>
        <taxon>Nymphalidae</taxon>
        <taxon>Satyrinae</taxon>
        <taxon>Satyrini</taxon>
        <taxon>Parargina</taxon>
        <taxon>Pararge</taxon>
    </lineage>
</organism>
<keyword evidence="1" id="KW-1133">Transmembrane helix</keyword>
<dbReference type="EMBL" id="GAIX01012689">
    <property type="protein sequence ID" value="JAA79871.1"/>
    <property type="molecule type" value="Transcribed_RNA"/>
</dbReference>
<feature type="transmembrane region" description="Helical" evidence="1">
    <location>
        <begin position="25"/>
        <end position="43"/>
    </location>
</feature>
<keyword evidence="1" id="KW-0812">Transmembrane</keyword>
<reference evidence="2" key="2">
    <citation type="submission" date="2013-05" db="EMBL/GenBank/DDBJ databases">
        <authorList>
            <person name="Carter J.-M."/>
            <person name="Baker S.C."/>
            <person name="Pink R."/>
            <person name="Carter D.R.F."/>
            <person name="Collins A."/>
            <person name="Tomlin J."/>
            <person name="Gibbs M."/>
            <person name="Breuker C.J."/>
        </authorList>
    </citation>
    <scope>NUCLEOTIDE SEQUENCE</scope>
    <source>
        <tissue evidence="2">Ovary</tissue>
    </source>
</reference>
<proteinExistence type="predicted"/>
<evidence type="ECO:0000313" key="2">
    <source>
        <dbReference type="EMBL" id="JAA79871.1"/>
    </source>
</evidence>
<name>S4NMF8_9NEOP</name>
<dbReference type="AlphaFoldDB" id="S4NMF8"/>
<keyword evidence="1" id="KW-0472">Membrane</keyword>
<accession>S4NMF8</accession>
<evidence type="ECO:0000256" key="1">
    <source>
        <dbReference type="SAM" id="Phobius"/>
    </source>
</evidence>
<reference evidence="2" key="1">
    <citation type="journal article" date="2013" name="BMC Genomics">
        <title>Unscrambling butterfly oogenesis.</title>
        <authorList>
            <person name="Carter J.M."/>
            <person name="Baker S.C."/>
            <person name="Pink R."/>
            <person name="Carter D.R."/>
            <person name="Collins A."/>
            <person name="Tomlin J."/>
            <person name="Gibbs M."/>
            <person name="Breuker C.J."/>
        </authorList>
    </citation>
    <scope>NUCLEOTIDE SEQUENCE</scope>
    <source>
        <tissue evidence="2">Ovary</tissue>
    </source>
</reference>
<feature type="non-terminal residue" evidence="2">
    <location>
        <position position="1"/>
    </location>
</feature>
<protein>
    <submittedName>
        <fullName evidence="2">Uncharacterized protein</fullName>
    </submittedName>
</protein>